<name>A0A2X2DM83_PROMI</name>
<reference evidence="1 2" key="1">
    <citation type="submission" date="2018-06" db="EMBL/GenBank/DDBJ databases">
        <authorList>
            <consortium name="Pathogen Informatics"/>
            <person name="Doyle S."/>
        </authorList>
    </citation>
    <scope>NUCLEOTIDE SEQUENCE [LARGE SCALE GENOMIC DNA]</scope>
    <source>
        <strain evidence="1 2">NCTC10975</strain>
    </source>
</reference>
<accession>A0A2X2DM83</accession>
<sequence length="86" mass="9962">MGDVGGDFRAYKEMVKDRKLERIKNNTEQLKDIDIPYTRDSSGTIHFQTKKGKVLFYPTTNKYQHKRSVKRGGLFKAVELAKRLGI</sequence>
<evidence type="ECO:0000313" key="1">
    <source>
        <dbReference type="EMBL" id="SPY96819.1"/>
    </source>
</evidence>
<dbReference type="Proteomes" id="UP000251485">
    <property type="component" value="Unassembled WGS sequence"/>
</dbReference>
<proteinExistence type="predicted"/>
<dbReference type="AlphaFoldDB" id="A0A2X2DM83"/>
<organism evidence="1 2">
    <name type="scientific">Proteus mirabilis</name>
    <dbReference type="NCBI Taxonomy" id="584"/>
    <lineage>
        <taxon>Bacteria</taxon>
        <taxon>Pseudomonadati</taxon>
        <taxon>Pseudomonadota</taxon>
        <taxon>Gammaproteobacteria</taxon>
        <taxon>Enterobacterales</taxon>
        <taxon>Morganellaceae</taxon>
        <taxon>Proteus</taxon>
    </lineage>
</organism>
<protein>
    <submittedName>
        <fullName evidence="1">Uncharacterized protein</fullName>
    </submittedName>
</protein>
<gene>
    <name evidence="1" type="ORF">NCTC10975_02557</name>
</gene>
<dbReference type="EMBL" id="UAUE01000020">
    <property type="protein sequence ID" value="SPY96819.1"/>
    <property type="molecule type" value="Genomic_DNA"/>
</dbReference>
<evidence type="ECO:0000313" key="2">
    <source>
        <dbReference type="Proteomes" id="UP000251485"/>
    </source>
</evidence>